<dbReference type="GO" id="GO:0005737">
    <property type="term" value="C:cytoplasm"/>
    <property type="evidence" value="ECO:0007669"/>
    <property type="project" value="UniProtKB-UniRule"/>
</dbReference>
<dbReference type="Proteomes" id="UP000198403">
    <property type="component" value="Unassembled WGS sequence"/>
</dbReference>
<keyword evidence="11" id="KW-1185">Reference proteome</keyword>
<sequence length="318" mass="32287">MTTSTVTTTLRLGTRASELARTQSQTVADAITAATGAAVELVPIVTQGDRSSAAIAQLGGTGVFVAALREALLAGEVDLAVHSYKDLPTAPEPGLIIAAVPDREDPRDALVARDGLILGELPPGSKVGTGAPRRVAQLRALGLGLDVVPIRGNVDTRLGRVVGSGGEGADLDAVVLARAGLSRLGRLGMITETLDPLQVLPAPAQGALAVECRTSDARTRELLGRLENSAARACVLAERSTLATLEAGCSAPVAAYAEVAEGDHGPELFLRASVTAIDGSDAVRGSITGPLPEAVALGRALAAELLDRGAVELMAVTP</sequence>
<name>A0A238WQF8_9ACTN</name>
<feature type="domain" description="Porphobilinogen deaminase C-terminal" evidence="9">
    <location>
        <begin position="233"/>
        <end position="306"/>
    </location>
</feature>
<proteinExistence type="inferred from homology"/>
<comment type="cofactor">
    <cofactor evidence="7">
        <name>dipyrromethane</name>
        <dbReference type="ChEBI" id="CHEBI:60342"/>
    </cofactor>
    <text evidence="7">Binds 1 dipyrromethane group covalently.</text>
</comment>
<evidence type="ECO:0000256" key="7">
    <source>
        <dbReference type="HAMAP-Rule" id="MF_00260"/>
    </source>
</evidence>
<dbReference type="SUPFAM" id="SSF54782">
    <property type="entry name" value="Porphobilinogen deaminase (hydroxymethylbilane synthase), C-terminal domain"/>
    <property type="match status" value="1"/>
</dbReference>
<keyword evidence="5 7" id="KW-0627">Porphyrin biosynthesis</keyword>
<evidence type="ECO:0000256" key="6">
    <source>
        <dbReference type="ARBA" id="ARBA00048169"/>
    </source>
</evidence>
<dbReference type="NCBIfam" id="TIGR00212">
    <property type="entry name" value="hemC"/>
    <property type="match status" value="1"/>
</dbReference>
<dbReference type="PANTHER" id="PTHR11557">
    <property type="entry name" value="PORPHOBILINOGEN DEAMINASE"/>
    <property type="match status" value="1"/>
</dbReference>
<dbReference type="InterPro" id="IPR036803">
    <property type="entry name" value="Porphobilinogen_deaminase_C_sf"/>
</dbReference>
<dbReference type="PIRSF" id="PIRSF001438">
    <property type="entry name" value="4pyrrol_synth_OHMeBilane_synth"/>
    <property type="match status" value="1"/>
</dbReference>
<dbReference type="PANTHER" id="PTHR11557:SF0">
    <property type="entry name" value="PORPHOBILINOGEN DEAMINASE"/>
    <property type="match status" value="1"/>
</dbReference>
<dbReference type="PROSITE" id="PS00533">
    <property type="entry name" value="PORPHOBILINOGEN_DEAM"/>
    <property type="match status" value="1"/>
</dbReference>
<comment type="miscellaneous">
    <text evidence="7">The porphobilinogen subunits are added to the dipyrromethane group.</text>
</comment>
<comment type="subunit">
    <text evidence="3 7">Monomer.</text>
</comment>
<dbReference type="EC" id="2.5.1.61" evidence="7"/>
<dbReference type="InterPro" id="IPR022417">
    <property type="entry name" value="Porphobilin_deaminase_N"/>
</dbReference>
<dbReference type="FunFam" id="3.40.190.10:FF:000005">
    <property type="entry name" value="Porphobilinogen deaminase"/>
    <property type="match status" value="1"/>
</dbReference>
<evidence type="ECO:0000256" key="4">
    <source>
        <dbReference type="ARBA" id="ARBA00022679"/>
    </source>
</evidence>
<dbReference type="HAMAP" id="MF_00260">
    <property type="entry name" value="Porphobil_deam"/>
    <property type="match status" value="1"/>
</dbReference>
<evidence type="ECO:0000256" key="5">
    <source>
        <dbReference type="ARBA" id="ARBA00023244"/>
    </source>
</evidence>
<evidence type="ECO:0000256" key="1">
    <source>
        <dbReference type="ARBA" id="ARBA00002869"/>
    </source>
</evidence>
<gene>
    <name evidence="7" type="primary">hemC</name>
    <name evidence="10" type="ORF">SAMN06272737_10959</name>
</gene>
<dbReference type="GO" id="GO:0004418">
    <property type="term" value="F:hydroxymethylbilane synthase activity"/>
    <property type="evidence" value="ECO:0007669"/>
    <property type="project" value="UniProtKB-UniRule"/>
</dbReference>
<evidence type="ECO:0000313" key="11">
    <source>
        <dbReference type="Proteomes" id="UP000198403"/>
    </source>
</evidence>
<dbReference type="RefSeq" id="WP_089336396.1">
    <property type="nucleotide sequence ID" value="NZ_FZNO01000009.1"/>
</dbReference>
<dbReference type="InterPro" id="IPR022419">
    <property type="entry name" value="Porphobilin_deaminase_cofac_BS"/>
</dbReference>
<dbReference type="PRINTS" id="PR00151">
    <property type="entry name" value="PORPHBDMNASE"/>
</dbReference>
<comment type="similarity">
    <text evidence="2 7">Belongs to the HMBS family.</text>
</comment>
<dbReference type="Gene3D" id="3.30.160.40">
    <property type="entry name" value="Porphobilinogen deaminase, C-terminal domain"/>
    <property type="match status" value="1"/>
</dbReference>
<dbReference type="Pfam" id="PF01379">
    <property type="entry name" value="Porphobil_deam"/>
    <property type="match status" value="1"/>
</dbReference>
<accession>A0A238WQF8</accession>
<comment type="function">
    <text evidence="1 7">Tetrapolymerization of the monopyrrole PBG into the hydroxymethylbilane pre-uroporphyrinogen in several discrete steps.</text>
</comment>
<dbReference type="Gene3D" id="3.40.190.10">
    <property type="entry name" value="Periplasmic binding protein-like II"/>
    <property type="match status" value="2"/>
</dbReference>
<organism evidence="10 11">
    <name type="scientific">Blastococcus mobilis</name>
    <dbReference type="NCBI Taxonomy" id="1938746"/>
    <lineage>
        <taxon>Bacteria</taxon>
        <taxon>Bacillati</taxon>
        <taxon>Actinomycetota</taxon>
        <taxon>Actinomycetes</taxon>
        <taxon>Geodermatophilales</taxon>
        <taxon>Geodermatophilaceae</taxon>
        <taxon>Blastococcus</taxon>
    </lineage>
</organism>
<dbReference type="GO" id="GO:0006782">
    <property type="term" value="P:protoporphyrinogen IX biosynthetic process"/>
    <property type="evidence" value="ECO:0007669"/>
    <property type="project" value="UniProtKB-UniRule"/>
</dbReference>
<evidence type="ECO:0000256" key="2">
    <source>
        <dbReference type="ARBA" id="ARBA00005638"/>
    </source>
</evidence>
<evidence type="ECO:0000313" key="10">
    <source>
        <dbReference type="EMBL" id="SNR48765.1"/>
    </source>
</evidence>
<comment type="catalytic activity">
    <reaction evidence="6 7">
        <text>4 porphobilinogen + H2O = hydroxymethylbilane + 4 NH4(+)</text>
        <dbReference type="Rhea" id="RHEA:13185"/>
        <dbReference type="ChEBI" id="CHEBI:15377"/>
        <dbReference type="ChEBI" id="CHEBI:28938"/>
        <dbReference type="ChEBI" id="CHEBI:57845"/>
        <dbReference type="ChEBI" id="CHEBI:58126"/>
        <dbReference type="EC" id="2.5.1.61"/>
    </reaction>
</comment>
<dbReference type="Pfam" id="PF03900">
    <property type="entry name" value="Porphobil_deamC"/>
    <property type="match status" value="1"/>
</dbReference>
<feature type="domain" description="Porphobilinogen deaminase N-terminal" evidence="8">
    <location>
        <begin position="10"/>
        <end position="220"/>
    </location>
</feature>
<dbReference type="AlphaFoldDB" id="A0A238WQF8"/>
<dbReference type="EMBL" id="FZNO01000009">
    <property type="protein sequence ID" value="SNR48765.1"/>
    <property type="molecule type" value="Genomic_DNA"/>
</dbReference>
<evidence type="ECO:0000256" key="3">
    <source>
        <dbReference type="ARBA" id="ARBA00011245"/>
    </source>
</evidence>
<reference evidence="10 11" key="1">
    <citation type="submission" date="2017-06" db="EMBL/GenBank/DDBJ databases">
        <authorList>
            <person name="Kim H.J."/>
            <person name="Triplett B.A."/>
        </authorList>
    </citation>
    <scope>NUCLEOTIDE SEQUENCE [LARGE SCALE GENOMIC DNA]</scope>
    <source>
        <strain evidence="10 11">DSM 44272</strain>
    </source>
</reference>
<dbReference type="OrthoDB" id="9810298at2"/>
<keyword evidence="4 7" id="KW-0808">Transferase</keyword>
<dbReference type="SUPFAM" id="SSF53850">
    <property type="entry name" value="Periplasmic binding protein-like II"/>
    <property type="match status" value="1"/>
</dbReference>
<protein>
    <recommendedName>
        <fullName evidence="7">Porphobilinogen deaminase</fullName>
        <shortName evidence="7">PBG</shortName>
        <ecNumber evidence="7">2.5.1.61</ecNumber>
    </recommendedName>
    <alternativeName>
        <fullName evidence="7">Hydroxymethylbilane synthase</fullName>
        <shortName evidence="7">HMBS</shortName>
    </alternativeName>
    <alternativeName>
        <fullName evidence="7">Pre-uroporphyrinogen synthase</fullName>
    </alternativeName>
</protein>
<evidence type="ECO:0000259" key="9">
    <source>
        <dbReference type="Pfam" id="PF03900"/>
    </source>
</evidence>
<dbReference type="InterPro" id="IPR000860">
    <property type="entry name" value="HemC"/>
</dbReference>
<feature type="modified residue" description="S-(dipyrrolylmethanemethyl)cysteine" evidence="7">
    <location>
        <position position="249"/>
    </location>
</feature>
<evidence type="ECO:0000259" key="8">
    <source>
        <dbReference type="Pfam" id="PF01379"/>
    </source>
</evidence>
<dbReference type="InterPro" id="IPR022418">
    <property type="entry name" value="Porphobilinogen_deaminase_C"/>
</dbReference>